<dbReference type="Pfam" id="PF04134">
    <property type="entry name" value="DCC1-like"/>
    <property type="match status" value="1"/>
</dbReference>
<name>A0A3S0RM86_9BACI</name>
<dbReference type="Proteomes" id="UP000287910">
    <property type="component" value="Unassembled WGS sequence"/>
</dbReference>
<dbReference type="InterPro" id="IPR007263">
    <property type="entry name" value="DCC1-like"/>
</dbReference>
<keyword evidence="1" id="KW-0472">Membrane</keyword>
<accession>A0A3S0RM86</accession>
<dbReference type="AlphaFoldDB" id="A0A3S0RM86"/>
<keyword evidence="3" id="KW-1185">Reference proteome</keyword>
<proteinExistence type="predicted"/>
<gene>
    <name evidence="2" type="ORF">EK386_01555</name>
</gene>
<evidence type="ECO:0000256" key="1">
    <source>
        <dbReference type="SAM" id="Phobius"/>
    </source>
</evidence>
<evidence type="ECO:0000313" key="2">
    <source>
        <dbReference type="EMBL" id="RUL57131.1"/>
    </source>
</evidence>
<dbReference type="EMBL" id="RYYR01000001">
    <property type="protein sequence ID" value="RUL57131.1"/>
    <property type="molecule type" value="Genomic_DNA"/>
</dbReference>
<dbReference type="RefSeq" id="WP_126657245.1">
    <property type="nucleotide sequence ID" value="NZ_RYYR01000001.1"/>
</dbReference>
<evidence type="ECO:0000313" key="3">
    <source>
        <dbReference type="Proteomes" id="UP000287910"/>
    </source>
</evidence>
<dbReference type="GO" id="GO:0015035">
    <property type="term" value="F:protein-disulfide reductase activity"/>
    <property type="evidence" value="ECO:0007669"/>
    <property type="project" value="InterPro"/>
</dbReference>
<reference evidence="2 3" key="1">
    <citation type="submission" date="2018-12" db="EMBL/GenBank/DDBJ databases">
        <title>Lysinibacillus antri sp. nov., isolated from a cave soil.</title>
        <authorList>
            <person name="Narsing Rao M.P."/>
            <person name="Zhang H."/>
            <person name="Dong Z.-Y."/>
            <person name="Niu X.-K."/>
            <person name="Zhang K."/>
            <person name="Fang B.-Z."/>
            <person name="Kang Y.-Q."/>
            <person name="Xiao M."/>
            <person name="Li W.-J."/>
        </authorList>
    </citation>
    <scope>NUCLEOTIDE SEQUENCE [LARGE SCALE GENOMIC DNA]</scope>
    <source>
        <strain evidence="2 3">SYSU K30002</strain>
    </source>
</reference>
<protein>
    <submittedName>
        <fullName evidence="2">DUF393 domain-containing protein</fullName>
    </submittedName>
</protein>
<dbReference type="PANTHER" id="PTHR33639:SF2">
    <property type="entry name" value="DUF393 DOMAIN-CONTAINING PROTEIN"/>
    <property type="match status" value="1"/>
</dbReference>
<sequence length="127" mass="14676">MKIVLFDGECNFCNQSVQFIMKRDQLKQFKFASLQSDAGKRLLEAYNIPKTIDSVLFIDQEQAYVKSAAALKIALHLNGFWKLLYVFIIVPAPLGNIVYNFVAKNRHHLIKNNQCKIPTKQEVDRFL</sequence>
<comment type="caution">
    <text evidence="2">The sequence shown here is derived from an EMBL/GenBank/DDBJ whole genome shotgun (WGS) entry which is preliminary data.</text>
</comment>
<keyword evidence="1" id="KW-1133">Transmembrane helix</keyword>
<keyword evidence="1" id="KW-0812">Transmembrane</keyword>
<dbReference type="PANTHER" id="PTHR33639">
    <property type="entry name" value="THIOL-DISULFIDE OXIDOREDUCTASE DCC"/>
    <property type="match status" value="1"/>
</dbReference>
<dbReference type="InterPro" id="IPR052927">
    <property type="entry name" value="DCC_oxidoreductase"/>
</dbReference>
<organism evidence="2 3">
    <name type="scientific">Lysinibacillus antri</name>
    <dbReference type="NCBI Taxonomy" id="2498145"/>
    <lineage>
        <taxon>Bacteria</taxon>
        <taxon>Bacillati</taxon>
        <taxon>Bacillota</taxon>
        <taxon>Bacilli</taxon>
        <taxon>Bacillales</taxon>
        <taxon>Bacillaceae</taxon>
        <taxon>Lysinibacillus</taxon>
    </lineage>
</organism>
<feature type="transmembrane region" description="Helical" evidence="1">
    <location>
        <begin position="83"/>
        <end position="102"/>
    </location>
</feature>